<comment type="caution">
    <text evidence="3">The sequence shown here is derived from an EMBL/GenBank/DDBJ whole genome shotgun (WGS) entry which is preliminary data.</text>
</comment>
<dbReference type="EMBL" id="QDEB01087896">
    <property type="protein sequence ID" value="RZC33545.1"/>
    <property type="molecule type" value="Genomic_DNA"/>
</dbReference>
<sequence length="486" mass="55659">AYHRSQSSAVQVAKIIGVTVVLMSVVLGSFLLASAYVTANASCRQLEQELELLSEAADRFQAPPQPEALVQEEPRRVKYSDPLNQEESKRNINEVDNNVIDSSDSETSDSNSDSSSDSNRSGESEEEEKAPIHFKLPLQLDFDDLAGALIEKNQKSRMNCVVEKKRAEEVIDHQPKTLRLPFGLNLTTDPRYERVSGERMAIFCESGNVQKQTPPEDENEEETIMIQPVMIPIPQTHFPTHMAQQLRPVTQQQQFHPMETMRPPMPQLVQQEQQSHPLPNPILHHIAQQIIAQKIMEARQAHEEQQNQEVHSNPEQAQKLPIAEEMIAERIPVPEEVLTQLNRLPNRNVIVTVSRQEPEEVPQESREMHVDPQEMRVIPQEMRMFPEEIRSVLQEIRPVSQEMRNVPPVSQEMQSVRGLSPEMHVVQQQREDAREVNGRQTFARNLPIHIPVHMIQQQDSRAASSEESRPHCKFIDTLHNLNILFH</sequence>
<keyword evidence="2" id="KW-0812">Transmembrane</keyword>
<evidence type="ECO:0000313" key="4">
    <source>
        <dbReference type="Proteomes" id="UP000292052"/>
    </source>
</evidence>
<keyword evidence="4" id="KW-1185">Reference proteome</keyword>
<proteinExistence type="predicted"/>
<evidence type="ECO:0000256" key="1">
    <source>
        <dbReference type="SAM" id="MobiDB-lite"/>
    </source>
</evidence>
<name>A0A482VL93_ASBVE</name>
<feature type="region of interest" description="Disordered" evidence="1">
    <location>
        <begin position="61"/>
        <end position="135"/>
    </location>
</feature>
<keyword evidence="2" id="KW-0472">Membrane</keyword>
<dbReference type="OrthoDB" id="8964374at2759"/>
<accession>A0A482VL93</accession>
<dbReference type="AlphaFoldDB" id="A0A482VL93"/>
<protein>
    <submittedName>
        <fullName evidence="3">Transcriptional regulator DEF1</fullName>
    </submittedName>
</protein>
<dbReference type="Proteomes" id="UP000292052">
    <property type="component" value="Unassembled WGS sequence"/>
</dbReference>
<reference evidence="3 4" key="1">
    <citation type="submission" date="2017-03" db="EMBL/GenBank/DDBJ databases">
        <title>Genome of the blue death feigning beetle - Asbolus verrucosus.</title>
        <authorList>
            <person name="Rider S.D."/>
        </authorList>
    </citation>
    <scope>NUCLEOTIDE SEQUENCE [LARGE SCALE GENOMIC DNA]</scope>
    <source>
        <strain evidence="3">Butters</strain>
        <tissue evidence="3">Head and leg muscle</tissue>
    </source>
</reference>
<evidence type="ECO:0000313" key="3">
    <source>
        <dbReference type="EMBL" id="RZC33545.1"/>
    </source>
</evidence>
<feature type="non-terminal residue" evidence="3">
    <location>
        <position position="1"/>
    </location>
</feature>
<feature type="compositionally biased region" description="Low complexity" evidence="1">
    <location>
        <begin position="108"/>
        <end position="121"/>
    </location>
</feature>
<feature type="transmembrane region" description="Helical" evidence="2">
    <location>
        <begin position="12"/>
        <end position="37"/>
    </location>
</feature>
<evidence type="ECO:0000256" key="2">
    <source>
        <dbReference type="SAM" id="Phobius"/>
    </source>
</evidence>
<keyword evidence="2" id="KW-1133">Transmembrane helix</keyword>
<gene>
    <name evidence="3" type="ORF">BDFB_007330</name>
</gene>
<organism evidence="3 4">
    <name type="scientific">Asbolus verrucosus</name>
    <name type="common">Desert ironclad beetle</name>
    <dbReference type="NCBI Taxonomy" id="1661398"/>
    <lineage>
        <taxon>Eukaryota</taxon>
        <taxon>Metazoa</taxon>
        <taxon>Ecdysozoa</taxon>
        <taxon>Arthropoda</taxon>
        <taxon>Hexapoda</taxon>
        <taxon>Insecta</taxon>
        <taxon>Pterygota</taxon>
        <taxon>Neoptera</taxon>
        <taxon>Endopterygota</taxon>
        <taxon>Coleoptera</taxon>
        <taxon>Polyphaga</taxon>
        <taxon>Cucujiformia</taxon>
        <taxon>Tenebrionidae</taxon>
        <taxon>Pimeliinae</taxon>
        <taxon>Asbolus</taxon>
    </lineage>
</organism>